<gene>
    <name evidence="2" type="ORF">As57867_005319</name>
</gene>
<feature type="region of interest" description="Disordered" evidence="1">
    <location>
        <begin position="75"/>
        <end position="110"/>
    </location>
</feature>
<accession>A0A6A4Z8S1</accession>
<dbReference type="EMBL" id="VJMH01001668">
    <property type="protein sequence ID" value="KAF0711282.1"/>
    <property type="molecule type" value="Genomic_DNA"/>
</dbReference>
<proteinExistence type="predicted"/>
<organism evidence="2">
    <name type="scientific">Aphanomyces stellatus</name>
    <dbReference type="NCBI Taxonomy" id="120398"/>
    <lineage>
        <taxon>Eukaryota</taxon>
        <taxon>Sar</taxon>
        <taxon>Stramenopiles</taxon>
        <taxon>Oomycota</taxon>
        <taxon>Saprolegniomycetes</taxon>
        <taxon>Saprolegniales</taxon>
        <taxon>Verrucalvaceae</taxon>
        <taxon>Aphanomyces</taxon>
    </lineage>
</organism>
<evidence type="ECO:0000256" key="1">
    <source>
        <dbReference type="SAM" id="MobiDB-lite"/>
    </source>
</evidence>
<protein>
    <submittedName>
        <fullName evidence="2">Uncharacterized protein</fullName>
    </submittedName>
</protein>
<feature type="non-terminal residue" evidence="2">
    <location>
        <position position="110"/>
    </location>
</feature>
<reference evidence="2" key="1">
    <citation type="submission" date="2019-06" db="EMBL/GenBank/DDBJ databases">
        <title>Genomics analysis of Aphanomyces spp. identifies a new class of oomycete effector associated with host adaptation.</title>
        <authorList>
            <person name="Gaulin E."/>
        </authorList>
    </citation>
    <scope>NUCLEOTIDE SEQUENCE</scope>
    <source>
        <strain evidence="2">CBS 578.67</strain>
    </source>
</reference>
<name>A0A6A4Z8S1_9STRA</name>
<evidence type="ECO:0000313" key="2">
    <source>
        <dbReference type="EMBL" id="KAF0711282.1"/>
    </source>
</evidence>
<feature type="region of interest" description="Disordered" evidence="1">
    <location>
        <begin position="1"/>
        <end position="32"/>
    </location>
</feature>
<dbReference type="AlphaFoldDB" id="A0A6A4Z8S1"/>
<comment type="caution">
    <text evidence="2">The sequence shown here is derived from an EMBL/GenBank/DDBJ whole genome shotgun (WGS) entry which is preliminary data.</text>
</comment>
<sequence length="110" mass="11866">MLQVPEHRAQCVQVPEGSRRRGQAPDGTCPFLLEGNQVDNRRRDVDITDVSLDNAVMCAARVVCMAGQAVSLDASFDSGADQSVVPPSTLGEAEEAGPRHRRDQAEGTYQ</sequence>